<dbReference type="Gene3D" id="1.10.30.10">
    <property type="entry name" value="High mobility group box domain"/>
    <property type="match status" value="1"/>
</dbReference>
<sequence>MSLQQAKNALVSSLFELSNAANDAAAATVNFYKIAGIEGVEASALSFANLGETMNNAVKAVTDSIPDASKATPGSPKAGKKTAAADASGDADEKVKPKKKRAPKDPNAPKKPLTSYLRFNLSVREEMKKERFENGQPCHPAIELNQIIADRWSKLKDSEKEKLQKAWEADYEEYKKAMEKYNASKAEGETAAAAEEEAPASPKVEKKPAPKKKKAKKAAEPAPDYFSEPAEEADEAPEEDETDTKTEEAPAPKKSKKRKDKDADEKKLKKKKSHE</sequence>
<feature type="DNA-binding region" description="HMG box" evidence="2">
    <location>
        <begin position="109"/>
        <end position="182"/>
    </location>
</feature>
<dbReference type="SUPFAM" id="SSF47095">
    <property type="entry name" value="HMG-box"/>
    <property type="match status" value="1"/>
</dbReference>
<evidence type="ECO:0000256" key="2">
    <source>
        <dbReference type="PROSITE-ProRule" id="PRU00267"/>
    </source>
</evidence>
<dbReference type="InterPro" id="IPR009071">
    <property type="entry name" value="HMG_box_dom"/>
</dbReference>
<feature type="compositionally biased region" description="Low complexity" evidence="3">
    <location>
        <begin position="183"/>
        <end position="193"/>
    </location>
</feature>
<dbReference type="KEGG" id="clus:A9F13_28g00341"/>
<name>A0AA91SZG9_CLALS</name>
<dbReference type="Proteomes" id="UP000195602">
    <property type="component" value="Unassembled WGS sequence"/>
</dbReference>
<dbReference type="EMBL" id="LYUB02000028">
    <property type="protein sequence ID" value="OVF04334.1"/>
    <property type="molecule type" value="Genomic_DNA"/>
</dbReference>
<dbReference type="SMART" id="SM00398">
    <property type="entry name" value="HMG"/>
    <property type="match status" value="1"/>
</dbReference>
<proteinExistence type="predicted"/>
<keyword evidence="1 2" id="KW-0238">DNA-binding</keyword>
<evidence type="ECO:0000313" key="6">
    <source>
        <dbReference type="Proteomes" id="UP000195602"/>
    </source>
</evidence>
<organism evidence="5 6">
    <name type="scientific">Clavispora lusitaniae</name>
    <name type="common">Candida lusitaniae</name>
    <dbReference type="NCBI Taxonomy" id="36911"/>
    <lineage>
        <taxon>Eukaryota</taxon>
        <taxon>Fungi</taxon>
        <taxon>Dikarya</taxon>
        <taxon>Ascomycota</taxon>
        <taxon>Saccharomycotina</taxon>
        <taxon>Pichiomycetes</taxon>
        <taxon>Metschnikowiaceae</taxon>
        <taxon>Clavispora</taxon>
    </lineage>
</organism>
<accession>A0AA91SZG9</accession>
<dbReference type="PANTHER" id="PTHR48112">
    <property type="entry name" value="HIGH MOBILITY GROUP PROTEIN DSP1"/>
    <property type="match status" value="1"/>
</dbReference>
<dbReference type="OMA" id="DKWKQAY"/>
<keyword evidence="2" id="KW-0539">Nucleus</keyword>
<feature type="region of interest" description="Disordered" evidence="3">
    <location>
        <begin position="182"/>
        <end position="275"/>
    </location>
</feature>
<protein>
    <submittedName>
        <fullName evidence="5">Transcriptional regulator</fullName>
    </submittedName>
</protein>
<evidence type="ECO:0000256" key="1">
    <source>
        <dbReference type="ARBA" id="ARBA00023125"/>
    </source>
</evidence>
<evidence type="ECO:0000256" key="3">
    <source>
        <dbReference type="SAM" id="MobiDB-lite"/>
    </source>
</evidence>
<evidence type="ECO:0000259" key="4">
    <source>
        <dbReference type="PROSITE" id="PS50118"/>
    </source>
</evidence>
<comment type="caution">
    <text evidence="5">The sequence shown here is derived from an EMBL/GenBank/DDBJ whole genome shotgun (WGS) entry which is preliminary data.</text>
</comment>
<feature type="domain" description="HMG box" evidence="4">
    <location>
        <begin position="109"/>
        <end position="182"/>
    </location>
</feature>
<dbReference type="GO" id="GO:0005634">
    <property type="term" value="C:nucleus"/>
    <property type="evidence" value="ECO:0007669"/>
    <property type="project" value="UniProtKB-UniRule"/>
</dbReference>
<reference evidence="5 6" key="1">
    <citation type="submission" date="2017-04" db="EMBL/GenBank/DDBJ databases">
        <title>Draft genome of the yeast Clavispora lusitaniae type strain CBS 6936.</title>
        <authorList>
            <person name="Durrens P."/>
            <person name="Klopp C."/>
            <person name="Biteau N."/>
            <person name="Fitton-Ouhabi V."/>
            <person name="Dementhon K."/>
            <person name="Accoceberry I."/>
            <person name="Sherman D.J."/>
            <person name="Noel T."/>
        </authorList>
    </citation>
    <scope>NUCLEOTIDE SEQUENCE [LARGE SCALE GENOMIC DNA]</scope>
    <source>
        <strain evidence="5 6">CBS 6936</strain>
    </source>
</reference>
<dbReference type="Pfam" id="PF00505">
    <property type="entry name" value="HMG_box"/>
    <property type="match status" value="1"/>
</dbReference>
<gene>
    <name evidence="5" type="ORF">A9F13_28g00341</name>
</gene>
<dbReference type="AlphaFoldDB" id="A0AA91SZG9"/>
<dbReference type="InterPro" id="IPR050342">
    <property type="entry name" value="HMGB"/>
</dbReference>
<dbReference type="PROSITE" id="PS50118">
    <property type="entry name" value="HMG_BOX_2"/>
    <property type="match status" value="1"/>
</dbReference>
<dbReference type="InterPro" id="IPR036910">
    <property type="entry name" value="HMG_box_dom_sf"/>
</dbReference>
<evidence type="ECO:0000313" key="5">
    <source>
        <dbReference type="EMBL" id="OVF04334.1"/>
    </source>
</evidence>
<dbReference type="GO" id="GO:0003677">
    <property type="term" value="F:DNA binding"/>
    <property type="evidence" value="ECO:0007669"/>
    <property type="project" value="UniProtKB-UniRule"/>
</dbReference>
<feature type="compositionally biased region" description="Acidic residues" evidence="3">
    <location>
        <begin position="229"/>
        <end position="242"/>
    </location>
</feature>
<feature type="region of interest" description="Disordered" evidence="3">
    <location>
        <begin position="66"/>
        <end position="114"/>
    </location>
</feature>